<dbReference type="Gene3D" id="3.40.30.10">
    <property type="entry name" value="Glutaredoxin"/>
    <property type="match status" value="1"/>
</dbReference>
<evidence type="ECO:0000259" key="2">
    <source>
        <dbReference type="Pfam" id="PF13462"/>
    </source>
</evidence>
<dbReference type="EMBL" id="LJCS01000011">
    <property type="protein sequence ID" value="KOY62839.1"/>
    <property type="molecule type" value="Genomic_DNA"/>
</dbReference>
<keyword evidence="1" id="KW-0812">Transmembrane</keyword>
<evidence type="ECO:0000256" key="1">
    <source>
        <dbReference type="SAM" id="Phobius"/>
    </source>
</evidence>
<gene>
    <name evidence="3" type="ORF">AM629_06395</name>
</gene>
<protein>
    <recommendedName>
        <fullName evidence="2">Thioredoxin-like fold domain-containing protein</fullName>
    </recommendedName>
</protein>
<name>A0ABR5KE03_9GAMM</name>
<organism evidence="3 4">
    <name type="scientific">Photorhabdus heterorhabditis</name>
    <dbReference type="NCBI Taxonomy" id="880156"/>
    <lineage>
        <taxon>Bacteria</taxon>
        <taxon>Pseudomonadati</taxon>
        <taxon>Pseudomonadota</taxon>
        <taxon>Gammaproteobacteria</taxon>
        <taxon>Enterobacterales</taxon>
        <taxon>Morganellaceae</taxon>
        <taxon>Photorhabdus</taxon>
    </lineage>
</organism>
<sequence length="269" mass="29568">MKALSFLKPLTGVVITAIIAAGTTVFVTNHYFQTKNYSEDEIGKIAANYLIKNPDNLLKAGKALEENNANAFIDRLLPYAPALFDTSVTPNYGPDNADVAVIEFFDYLCHYCQQVSSTVGQVIQQVPNVKYFFKEFPIFASAKPVSGQSAATGLHVYKNFGSKAYLRYHNNLMVTTGTFGRDKRVFTESDLKVVVEKSGFNQAFSDDEKEKYEQVITANMQLGEQLGINGTPGFIVMNKKNPTAATTSFIPGATDINTLKDAINKARGN</sequence>
<feature type="transmembrane region" description="Helical" evidence="1">
    <location>
        <begin position="12"/>
        <end position="32"/>
    </location>
</feature>
<accession>A0ABR5KE03</accession>
<dbReference type="PANTHER" id="PTHR35272:SF3">
    <property type="entry name" value="THIOL:DISULFIDE INTERCHANGE PROTEIN DSBC"/>
    <property type="match status" value="1"/>
</dbReference>
<dbReference type="PANTHER" id="PTHR35272">
    <property type="entry name" value="THIOL:DISULFIDE INTERCHANGE PROTEIN DSBC-RELATED"/>
    <property type="match status" value="1"/>
</dbReference>
<reference evidence="3 4" key="1">
    <citation type="submission" date="2015-09" db="EMBL/GenBank/DDBJ databases">
        <title>Draft genome sequence and assembly of Photorhabdus sp. VMG, a bacterial symbiont associated with Heterorhabditis zealandica.</title>
        <authorList>
            <person name="Naidoo S."/>
            <person name="Featherston J."/>
            <person name="Mothupi B."/>
            <person name="Gray V.M."/>
        </authorList>
    </citation>
    <scope>NUCLEOTIDE SEQUENCE [LARGE SCALE GENOMIC DNA]</scope>
    <source>
        <strain evidence="3 4">VMG</strain>
    </source>
</reference>
<proteinExistence type="predicted"/>
<keyword evidence="1" id="KW-1133">Transmembrane helix</keyword>
<dbReference type="InterPro" id="IPR012336">
    <property type="entry name" value="Thioredoxin-like_fold"/>
</dbReference>
<evidence type="ECO:0000313" key="4">
    <source>
        <dbReference type="Proteomes" id="UP000037727"/>
    </source>
</evidence>
<dbReference type="InterPro" id="IPR051470">
    <property type="entry name" value="Thiol:disulfide_interchange"/>
</dbReference>
<dbReference type="Pfam" id="PF13462">
    <property type="entry name" value="Thioredoxin_4"/>
    <property type="match status" value="1"/>
</dbReference>
<dbReference type="SUPFAM" id="SSF52833">
    <property type="entry name" value="Thioredoxin-like"/>
    <property type="match status" value="1"/>
</dbReference>
<feature type="domain" description="Thioredoxin-like fold" evidence="2">
    <location>
        <begin position="89"/>
        <end position="240"/>
    </location>
</feature>
<keyword evidence="1" id="KW-0472">Membrane</keyword>
<comment type="caution">
    <text evidence="3">The sequence shown here is derived from an EMBL/GenBank/DDBJ whole genome shotgun (WGS) entry which is preliminary data.</text>
</comment>
<dbReference type="RefSeq" id="WP_054477236.1">
    <property type="nucleotide sequence ID" value="NZ_CAWMRL010000011.1"/>
</dbReference>
<dbReference type="InterPro" id="IPR036249">
    <property type="entry name" value="Thioredoxin-like_sf"/>
</dbReference>
<evidence type="ECO:0000313" key="3">
    <source>
        <dbReference type="EMBL" id="KOY62839.1"/>
    </source>
</evidence>
<dbReference type="Proteomes" id="UP000037727">
    <property type="component" value="Unassembled WGS sequence"/>
</dbReference>
<dbReference type="CDD" id="cd03023">
    <property type="entry name" value="DsbA_Com1_like"/>
    <property type="match status" value="1"/>
</dbReference>
<keyword evidence="4" id="KW-1185">Reference proteome</keyword>